<sequence>CDALAKTKASRRFDPTGHKTIQLRLVGMCEVSSMAAVDHPLDQISVCGTPGPDQCGTPGPDQHGIWNYTDGIWRRGQRPHNYSNGRPREESLLRRTQ</sequence>
<protein>
    <submittedName>
        <fullName evidence="2">Uncharacterized protein</fullName>
    </submittedName>
</protein>
<feature type="non-terminal residue" evidence="2">
    <location>
        <position position="1"/>
    </location>
</feature>
<reference evidence="2" key="1">
    <citation type="submission" date="2022-11" db="EMBL/GenBank/DDBJ databases">
        <title>Chromosome-level genome of Pogonophryne albipinna.</title>
        <authorList>
            <person name="Jo E."/>
        </authorList>
    </citation>
    <scope>NUCLEOTIDE SEQUENCE</scope>
    <source>
        <strain evidence="2">SGF0006</strain>
        <tissue evidence="2">Muscle</tissue>
    </source>
</reference>
<evidence type="ECO:0000313" key="2">
    <source>
        <dbReference type="EMBL" id="KAJ4938955.1"/>
    </source>
</evidence>
<feature type="non-terminal residue" evidence="2">
    <location>
        <position position="97"/>
    </location>
</feature>
<dbReference type="EMBL" id="JAPTMU010000008">
    <property type="protein sequence ID" value="KAJ4938955.1"/>
    <property type="molecule type" value="Genomic_DNA"/>
</dbReference>
<gene>
    <name evidence="2" type="ORF">JOQ06_028418</name>
</gene>
<evidence type="ECO:0000256" key="1">
    <source>
        <dbReference type="SAM" id="MobiDB-lite"/>
    </source>
</evidence>
<comment type="caution">
    <text evidence="2">The sequence shown here is derived from an EMBL/GenBank/DDBJ whole genome shotgun (WGS) entry which is preliminary data.</text>
</comment>
<dbReference type="AlphaFoldDB" id="A0AAD6FKN6"/>
<evidence type="ECO:0000313" key="3">
    <source>
        <dbReference type="Proteomes" id="UP001219934"/>
    </source>
</evidence>
<feature type="region of interest" description="Disordered" evidence="1">
    <location>
        <begin position="76"/>
        <end position="97"/>
    </location>
</feature>
<keyword evidence="3" id="KW-1185">Reference proteome</keyword>
<proteinExistence type="predicted"/>
<dbReference type="Proteomes" id="UP001219934">
    <property type="component" value="Unassembled WGS sequence"/>
</dbReference>
<organism evidence="2 3">
    <name type="scientific">Pogonophryne albipinna</name>
    <dbReference type="NCBI Taxonomy" id="1090488"/>
    <lineage>
        <taxon>Eukaryota</taxon>
        <taxon>Metazoa</taxon>
        <taxon>Chordata</taxon>
        <taxon>Craniata</taxon>
        <taxon>Vertebrata</taxon>
        <taxon>Euteleostomi</taxon>
        <taxon>Actinopterygii</taxon>
        <taxon>Neopterygii</taxon>
        <taxon>Teleostei</taxon>
        <taxon>Neoteleostei</taxon>
        <taxon>Acanthomorphata</taxon>
        <taxon>Eupercaria</taxon>
        <taxon>Perciformes</taxon>
        <taxon>Notothenioidei</taxon>
        <taxon>Pogonophryne</taxon>
    </lineage>
</organism>
<accession>A0AAD6FKN6</accession>
<feature type="compositionally biased region" description="Basic and acidic residues" evidence="1">
    <location>
        <begin position="86"/>
        <end position="97"/>
    </location>
</feature>
<name>A0AAD6FKN6_9TELE</name>